<sequence>MAQIENPFALEQPLKLSICFTETCNLACQHCYSDCSPDKAGAELSSEDWSRFLDEIAELGVIYLYIEGGEPFHRPDFLPFLASASGRFLTEVRTNGTLITPQMARYLRDIRVGIVLVDLFSARAEVHDEITGVSGSHARACDGISSMLQAGIEVQTLCILSRKNVADLQGYIDLADRLGVKTAGVLRPYPLGRMKYRWAEFALSLDEMHAALDALRLPPGMKLMQSWHPNDGNSCWQMAAVNAFGDSIGCAYLREYVNYGNIKRVSFMETWEHPLYRDIRSGRVKDSCPSCASSQGSHGGCRATAYAFHGAWDAPDPFDKVLNRGVDLRVLPEWLLQPHPKPPTATT</sequence>
<dbReference type="EMBL" id="CP076676">
    <property type="protein sequence ID" value="UYO38988.1"/>
    <property type="molecule type" value="Genomic_DNA"/>
</dbReference>
<keyword evidence="4" id="KW-0479">Metal-binding</keyword>
<dbReference type="AlphaFoldDB" id="A0AAX3DW29"/>
<dbReference type="Proteomes" id="UP001163166">
    <property type="component" value="Chromosome"/>
</dbReference>
<evidence type="ECO:0000313" key="9">
    <source>
        <dbReference type="Proteomes" id="UP001163166"/>
    </source>
</evidence>
<dbReference type="InterPro" id="IPR013785">
    <property type="entry name" value="Aldolase_TIM"/>
</dbReference>
<proteinExistence type="predicted"/>
<dbReference type="SUPFAM" id="SSF102114">
    <property type="entry name" value="Radical SAM enzymes"/>
    <property type="match status" value="1"/>
</dbReference>
<keyword evidence="6" id="KW-0411">Iron-sulfur</keyword>
<reference evidence="8" key="1">
    <citation type="journal article" date="2022" name="Biol. Control">
        <title>In silico genomic analysis of Rhodopseudomonas palustris strains revealed potential biocontrol agents and crop yield enhancers.</title>
        <authorList>
            <person name="Surachat K."/>
            <person name="Kantachote D."/>
            <person name="Deachamag P."/>
            <person name="Wonglapsuwan M."/>
        </authorList>
    </citation>
    <scope>NUCLEOTIDE SEQUENCE</scope>
    <source>
        <strain evidence="8">TLS06</strain>
    </source>
</reference>
<dbReference type="SFLD" id="SFLDG01386">
    <property type="entry name" value="main_SPASM_domain-containing"/>
    <property type="match status" value="1"/>
</dbReference>
<feature type="domain" description="Radical SAM core" evidence="7">
    <location>
        <begin position="10"/>
        <end position="229"/>
    </location>
</feature>
<evidence type="ECO:0000256" key="2">
    <source>
        <dbReference type="ARBA" id="ARBA00022485"/>
    </source>
</evidence>
<evidence type="ECO:0000256" key="6">
    <source>
        <dbReference type="ARBA" id="ARBA00023014"/>
    </source>
</evidence>
<dbReference type="CDD" id="cd01335">
    <property type="entry name" value="Radical_SAM"/>
    <property type="match status" value="1"/>
</dbReference>
<dbReference type="RefSeq" id="WP_264074436.1">
    <property type="nucleotide sequence ID" value="NZ_CP076676.1"/>
</dbReference>
<evidence type="ECO:0000259" key="7">
    <source>
        <dbReference type="PROSITE" id="PS51918"/>
    </source>
</evidence>
<organism evidence="8 9">
    <name type="scientific">Rhodopseudomonas palustris</name>
    <dbReference type="NCBI Taxonomy" id="1076"/>
    <lineage>
        <taxon>Bacteria</taxon>
        <taxon>Pseudomonadati</taxon>
        <taxon>Pseudomonadota</taxon>
        <taxon>Alphaproteobacteria</taxon>
        <taxon>Hyphomicrobiales</taxon>
        <taxon>Nitrobacteraceae</taxon>
        <taxon>Rhodopseudomonas</taxon>
    </lineage>
</organism>
<evidence type="ECO:0000256" key="4">
    <source>
        <dbReference type="ARBA" id="ARBA00022723"/>
    </source>
</evidence>
<dbReference type="InterPro" id="IPR050377">
    <property type="entry name" value="Radical_SAM_PqqE_MftC-like"/>
</dbReference>
<name>A0AAX3DW29_RHOPL</name>
<dbReference type="Gene3D" id="3.20.20.70">
    <property type="entry name" value="Aldolase class I"/>
    <property type="match status" value="1"/>
</dbReference>
<evidence type="ECO:0000313" key="8">
    <source>
        <dbReference type="EMBL" id="UYO38988.1"/>
    </source>
</evidence>
<dbReference type="InterPro" id="IPR017200">
    <property type="entry name" value="PqqE-like"/>
</dbReference>
<evidence type="ECO:0000256" key="5">
    <source>
        <dbReference type="ARBA" id="ARBA00023004"/>
    </source>
</evidence>
<evidence type="ECO:0000256" key="3">
    <source>
        <dbReference type="ARBA" id="ARBA00022691"/>
    </source>
</evidence>
<dbReference type="GO" id="GO:0051539">
    <property type="term" value="F:4 iron, 4 sulfur cluster binding"/>
    <property type="evidence" value="ECO:0007669"/>
    <property type="project" value="UniProtKB-KW"/>
</dbReference>
<comment type="cofactor">
    <cofactor evidence="1">
        <name>[4Fe-4S] cluster</name>
        <dbReference type="ChEBI" id="CHEBI:49883"/>
    </cofactor>
</comment>
<dbReference type="Pfam" id="PF04055">
    <property type="entry name" value="Radical_SAM"/>
    <property type="match status" value="1"/>
</dbReference>
<dbReference type="GO" id="GO:0006783">
    <property type="term" value="P:heme biosynthetic process"/>
    <property type="evidence" value="ECO:0007669"/>
    <property type="project" value="TreeGrafter"/>
</dbReference>
<dbReference type="InterPro" id="IPR058240">
    <property type="entry name" value="rSAM_sf"/>
</dbReference>
<dbReference type="SFLD" id="SFLDG01067">
    <property type="entry name" value="SPASM/twitch_domain_containing"/>
    <property type="match status" value="1"/>
</dbReference>
<dbReference type="SFLD" id="SFLDS00029">
    <property type="entry name" value="Radical_SAM"/>
    <property type="match status" value="1"/>
</dbReference>
<dbReference type="PIRSF" id="PIRSF037420">
    <property type="entry name" value="PQQ_syn_pqqE"/>
    <property type="match status" value="1"/>
</dbReference>
<keyword evidence="3" id="KW-0949">S-adenosyl-L-methionine</keyword>
<protein>
    <submittedName>
        <fullName evidence="8">Radical SAM protein</fullName>
    </submittedName>
</protein>
<dbReference type="InterPro" id="IPR023885">
    <property type="entry name" value="4Fe4S-binding_SPASM_dom"/>
</dbReference>
<accession>A0AAX3DW29</accession>
<dbReference type="Pfam" id="PF13186">
    <property type="entry name" value="SPASM"/>
    <property type="match status" value="1"/>
</dbReference>
<dbReference type="GO" id="GO:0003824">
    <property type="term" value="F:catalytic activity"/>
    <property type="evidence" value="ECO:0007669"/>
    <property type="project" value="InterPro"/>
</dbReference>
<keyword evidence="5" id="KW-0408">Iron</keyword>
<dbReference type="PROSITE" id="PS51918">
    <property type="entry name" value="RADICAL_SAM"/>
    <property type="match status" value="1"/>
</dbReference>
<dbReference type="PANTHER" id="PTHR11228">
    <property type="entry name" value="RADICAL SAM DOMAIN PROTEIN"/>
    <property type="match status" value="1"/>
</dbReference>
<dbReference type="InterPro" id="IPR007197">
    <property type="entry name" value="rSAM"/>
</dbReference>
<dbReference type="PANTHER" id="PTHR11228:SF7">
    <property type="entry name" value="PQQA PEPTIDE CYCLASE"/>
    <property type="match status" value="1"/>
</dbReference>
<gene>
    <name evidence="8" type="ORF">KQX62_20040</name>
</gene>
<dbReference type="GO" id="GO:0046872">
    <property type="term" value="F:metal ion binding"/>
    <property type="evidence" value="ECO:0007669"/>
    <property type="project" value="UniProtKB-KW"/>
</dbReference>
<evidence type="ECO:0000256" key="1">
    <source>
        <dbReference type="ARBA" id="ARBA00001966"/>
    </source>
</evidence>
<keyword evidence="2" id="KW-0004">4Fe-4S</keyword>